<reference evidence="11 12" key="2">
    <citation type="submission" date="2018-03" db="EMBL/GenBank/DDBJ databases">
        <title>Cross-interface Injection: A General Nanoliter Liquid Handling Method Applied to Single Cells Genome Amplification Automated Nanoliter Liquid Handling Applied to Single Cell Multiple Displacement Amplification.</title>
        <authorList>
            <person name="Yun J."/>
            <person name="Xu P."/>
            <person name="Xu J."/>
            <person name="Dai X."/>
            <person name="Wang Y."/>
            <person name="Zheng X."/>
            <person name="Cao C."/>
            <person name="Yi Q."/>
            <person name="Zhu Y."/>
            <person name="Wang L."/>
            <person name="Dong Z."/>
            <person name="Huang Y."/>
            <person name="Huang L."/>
            <person name="Du W."/>
        </authorList>
    </citation>
    <scope>NUCLEOTIDE SEQUENCE [LARGE SCALE GENOMIC DNA]</scope>
    <source>
        <strain evidence="11 12">Z-D1-2</strain>
    </source>
</reference>
<proteinExistence type="predicted"/>
<evidence type="ECO:0000259" key="9">
    <source>
        <dbReference type="PROSITE" id="PS51755"/>
    </source>
</evidence>
<keyword evidence="3" id="KW-0805">Transcription regulation</keyword>
<keyword evidence="5" id="KW-0804">Transcription</keyword>
<organism evidence="11 12">
    <name type="scientific">Marivirga lumbricoides</name>
    <dbReference type="NCBI Taxonomy" id="1046115"/>
    <lineage>
        <taxon>Bacteria</taxon>
        <taxon>Pseudomonadati</taxon>
        <taxon>Bacteroidota</taxon>
        <taxon>Cytophagia</taxon>
        <taxon>Cytophagales</taxon>
        <taxon>Marivirgaceae</taxon>
        <taxon>Marivirga</taxon>
    </lineage>
</organism>
<evidence type="ECO:0000313" key="11">
    <source>
        <dbReference type="EMBL" id="PTB94241.1"/>
    </source>
</evidence>
<evidence type="ECO:0000256" key="7">
    <source>
        <dbReference type="PROSITE-ProRule" id="PRU01091"/>
    </source>
</evidence>
<comment type="caution">
    <text evidence="11">The sequence shown here is derived from an EMBL/GenBank/DDBJ whole genome shotgun (WGS) entry which is preliminary data.</text>
</comment>
<evidence type="ECO:0000256" key="4">
    <source>
        <dbReference type="ARBA" id="ARBA00023125"/>
    </source>
</evidence>
<sequence>MKVLVVEDQLELSKNIEAYLKNDGFHVSCAYDYFTASDKIAAFEYDLVIIDLMLPDGYGMDLLYSLRANQKNVGTIILSAKNSLDDKVRGLDAGADDYLAKPFHLIELSSRLKAIYRTRKLQGENSISIGNIKLYTDVYEVKFEEQKIDLTKKEYEMLLFFATNPKRVLTKQNIAEHLWGDYIDQADSYDFVYQHIKNLRRKIEKASQMDIIETVYGVGYKLKSIN</sequence>
<evidence type="ECO:0000256" key="6">
    <source>
        <dbReference type="PROSITE-ProRule" id="PRU00169"/>
    </source>
</evidence>
<accession>A0A2T4DK84</accession>
<dbReference type="GO" id="GO:0000156">
    <property type="term" value="F:phosphorelay response regulator activity"/>
    <property type="evidence" value="ECO:0007669"/>
    <property type="project" value="TreeGrafter"/>
</dbReference>
<dbReference type="Gene3D" id="3.40.50.2300">
    <property type="match status" value="1"/>
</dbReference>
<gene>
    <name evidence="11" type="ORF">C9994_12295</name>
    <name evidence="10" type="ORF">GCM10011506_20650</name>
</gene>
<evidence type="ECO:0000256" key="5">
    <source>
        <dbReference type="ARBA" id="ARBA00023163"/>
    </source>
</evidence>
<dbReference type="PANTHER" id="PTHR48111:SF22">
    <property type="entry name" value="REGULATOR OF RPOS"/>
    <property type="match status" value="1"/>
</dbReference>
<evidence type="ECO:0000256" key="2">
    <source>
        <dbReference type="ARBA" id="ARBA00023012"/>
    </source>
</evidence>
<dbReference type="PROSITE" id="PS50110">
    <property type="entry name" value="RESPONSE_REGULATORY"/>
    <property type="match status" value="1"/>
</dbReference>
<evidence type="ECO:0000313" key="10">
    <source>
        <dbReference type="EMBL" id="GGC35159.1"/>
    </source>
</evidence>
<dbReference type="InterPro" id="IPR011006">
    <property type="entry name" value="CheY-like_superfamily"/>
</dbReference>
<dbReference type="EMBL" id="BMEC01000006">
    <property type="protein sequence ID" value="GGC35159.1"/>
    <property type="molecule type" value="Genomic_DNA"/>
</dbReference>
<dbReference type="PROSITE" id="PS51755">
    <property type="entry name" value="OMPR_PHOB"/>
    <property type="match status" value="1"/>
</dbReference>
<reference evidence="10" key="4">
    <citation type="submission" date="2024-05" db="EMBL/GenBank/DDBJ databases">
        <authorList>
            <person name="Sun Q."/>
            <person name="Zhou Y."/>
        </authorList>
    </citation>
    <scope>NUCLEOTIDE SEQUENCE</scope>
    <source>
        <strain evidence="10">CGMCC 1.10832</strain>
    </source>
</reference>
<dbReference type="SUPFAM" id="SSF52172">
    <property type="entry name" value="CheY-like"/>
    <property type="match status" value="1"/>
</dbReference>
<evidence type="ECO:0000313" key="12">
    <source>
        <dbReference type="Proteomes" id="UP000240608"/>
    </source>
</evidence>
<dbReference type="Pfam" id="PF00486">
    <property type="entry name" value="Trans_reg_C"/>
    <property type="match status" value="1"/>
</dbReference>
<evidence type="ECO:0000256" key="3">
    <source>
        <dbReference type="ARBA" id="ARBA00023015"/>
    </source>
</evidence>
<dbReference type="GO" id="GO:0032993">
    <property type="term" value="C:protein-DNA complex"/>
    <property type="evidence" value="ECO:0007669"/>
    <property type="project" value="TreeGrafter"/>
</dbReference>
<dbReference type="RefSeq" id="WP_188463042.1">
    <property type="nucleotide sequence ID" value="NZ_BAABHU010000006.1"/>
</dbReference>
<dbReference type="InterPro" id="IPR001789">
    <property type="entry name" value="Sig_transdc_resp-reg_receiver"/>
</dbReference>
<keyword evidence="13" id="KW-1185">Reference proteome</keyword>
<reference evidence="10" key="1">
    <citation type="journal article" date="2014" name="Int. J. Syst. Evol. Microbiol.">
        <title>Complete genome of a new Firmicutes species belonging to the dominant human colonic microbiota ('Ruminococcus bicirculans') reveals two chromosomes and a selective capacity to utilize plant glucans.</title>
        <authorList>
            <consortium name="NISC Comparative Sequencing Program"/>
            <person name="Wegmann U."/>
            <person name="Louis P."/>
            <person name="Goesmann A."/>
            <person name="Henrissat B."/>
            <person name="Duncan S.H."/>
            <person name="Flint H.J."/>
        </authorList>
    </citation>
    <scope>NUCLEOTIDE SEQUENCE</scope>
    <source>
        <strain evidence="10">CGMCC 1.10832</strain>
    </source>
</reference>
<evidence type="ECO:0000256" key="1">
    <source>
        <dbReference type="ARBA" id="ARBA00022553"/>
    </source>
</evidence>
<dbReference type="GO" id="GO:0000976">
    <property type="term" value="F:transcription cis-regulatory region binding"/>
    <property type="evidence" value="ECO:0007669"/>
    <property type="project" value="TreeGrafter"/>
</dbReference>
<dbReference type="Proteomes" id="UP000240608">
    <property type="component" value="Unassembled WGS sequence"/>
</dbReference>
<feature type="modified residue" description="4-aspartylphosphate" evidence="6">
    <location>
        <position position="51"/>
    </location>
</feature>
<dbReference type="InterPro" id="IPR039420">
    <property type="entry name" value="WalR-like"/>
</dbReference>
<dbReference type="PANTHER" id="PTHR48111">
    <property type="entry name" value="REGULATOR OF RPOS"/>
    <property type="match status" value="1"/>
</dbReference>
<dbReference type="CDD" id="cd00383">
    <property type="entry name" value="trans_reg_C"/>
    <property type="match status" value="1"/>
</dbReference>
<dbReference type="InterPro" id="IPR001867">
    <property type="entry name" value="OmpR/PhoB-type_DNA-bd"/>
</dbReference>
<dbReference type="GO" id="GO:0005829">
    <property type="term" value="C:cytosol"/>
    <property type="evidence" value="ECO:0007669"/>
    <property type="project" value="TreeGrafter"/>
</dbReference>
<dbReference type="Gene3D" id="6.10.250.690">
    <property type="match status" value="1"/>
</dbReference>
<dbReference type="InterPro" id="IPR036388">
    <property type="entry name" value="WH-like_DNA-bd_sf"/>
</dbReference>
<evidence type="ECO:0000313" key="13">
    <source>
        <dbReference type="Proteomes" id="UP000636010"/>
    </source>
</evidence>
<feature type="domain" description="OmpR/PhoB-type" evidence="9">
    <location>
        <begin position="124"/>
        <end position="224"/>
    </location>
</feature>
<dbReference type="AlphaFoldDB" id="A0A2T4DK84"/>
<dbReference type="SMART" id="SM00862">
    <property type="entry name" value="Trans_reg_C"/>
    <property type="match status" value="1"/>
</dbReference>
<dbReference type="Pfam" id="PF00072">
    <property type="entry name" value="Response_reg"/>
    <property type="match status" value="1"/>
</dbReference>
<protein>
    <submittedName>
        <fullName evidence="11">DNA-binding response regulator</fullName>
    </submittedName>
</protein>
<feature type="domain" description="Response regulatory" evidence="8">
    <location>
        <begin position="2"/>
        <end position="116"/>
    </location>
</feature>
<dbReference type="Proteomes" id="UP000636010">
    <property type="component" value="Unassembled WGS sequence"/>
</dbReference>
<keyword evidence="4 7" id="KW-0238">DNA-binding</keyword>
<dbReference type="Gene3D" id="1.10.10.10">
    <property type="entry name" value="Winged helix-like DNA-binding domain superfamily/Winged helix DNA-binding domain"/>
    <property type="match status" value="1"/>
</dbReference>
<dbReference type="GO" id="GO:0006355">
    <property type="term" value="P:regulation of DNA-templated transcription"/>
    <property type="evidence" value="ECO:0007669"/>
    <property type="project" value="InterPro"/>
</dbReference>
<dbReference type="EMBL" id="PYVU01000137">
    <property type="protein sequence ID" value="PTB94241.1"/>
    <property type="molecule type" value="Genomic_DNA"/>
</dbReference>
<reference evidence="13" key="3">
    <citation type="journal article" date="2019" name="Int. J. Syst. Evol. Microbiol.">
        <title>The Global Catalogue of Microorganisms (GCM) 10K type strain sequencing project: providing services to taxonomists for standard genome sequencing and annotation.</title>
        <authorList>
            <consortium name="The Broad Institute Genomics Platform"/>
            <consortium name="The Broad Institute Genome Sequencing Center for Infectious Disease"/>
            <person name="Wu L."/>
            <person name="Ma J."/>
        </authorList>
    </citation>
    <scope>NUCLEOTIDE SEQUENCE [LARGE SCALE GENOMIC DNA]</scope>
    <source>
        <strain evidence="13">CGMCC 1.10832</strain>
    </source>
</reference>
<dbReference type="SMART" id="SM00448">
    <property type="entry name" value="REC"/>
    <property type="match status" value="1"/>
</dbReference>
<name>A0A2T4DK84_9BACT</name>
<keyword evidence="1 6" id="KW-0597">Phosphoprotein</keyword>
<feature type="DNA-binding region" description="OmpR/PhoB-type" evidence="7">
    <location>
        <begin position="124"/>
        <end position="224"/>
    </location>
</feature>
<evidence type="ECO:0000259" key="8">
    <source>
        <dbReference type="PROSITE" id="PS50110"/>
    </source>
</evidence>
<keyword evidence="2" id="KW-0902">Two-component regulatory system</keyword>